<protein>
    <submittedName>
        <fullName evidence="1">Uncharacterized protein</fullName>
    </submittedName>
</protein>
<dbReference type="RefSeq" id="WP_015273441.1">
    <property type="nucleotide sequence ID" value="NC_019907.1"/>
</dbReference>
<dbReference type="PATRIC" id="fig|1215343.11.peg.1052"/>
<evidence type="ECO:0000313" key="2">
    <source>
        <dbReference type="Proteomes" id="UP000010799"/>
    </source>
</evidence>
<sequence>MSLVSIISSILLFFGLFNTVFANSVNSMKLLVADSLSKRFVIYDLPDLKLSADFSDIMLGNHVGVMTISDGYVLIPDDQSHSLLFLDITKDKPQIVSSIPIPITKERYAWAALSQDENYYFLTSDDDNNSIETLAVVDVKNRKLIKVIDFDTGKPDAELGIAVGGDPAMVILHAGETVNTYSLSSILDPKITKSSIKDGYLKPLSSHRVASGGHGDSVSKVTGMWTGSTKEGMFIGKLTENGLINVKKIPWNIDTFEGGQNYRQRLTIDNRYVFGAINTPTDKPEDWVNAFVDLHVVDLNSMSGKRIRFGKGLVGRGGISKTFAVFPTIEAEQDLLNILVVDPHSKDFGKFDKISLKKLSSGPVPGASPKGKDGRFAAITFDGKYAFVTHGGDGIVSVIDVNKKEVVNTIQTPMPIKGTGYITVLQPKQPPFDFSSR</sequence>
<dbReference type="InterPro" id="IPR051200">
    <property type="entry name" value="Host-pathogen_enzymatic-act"/>
</dbReference>
<dbReference type="SUPFAM" id="SSF51004">
    <property type="entry name" value="C-terminal (heme d1) domain of cytochrome cd1-nitrite reductase"/>
    <property type="match status" value="1"/>
</dbReference>
<evidence type="ECO:0000313" key="1">
    <source>
        <dbReference type="EMBL" id="AGA65016.1"/>
    </source>
</evidence>
<gene>
    <name evidence="1" type="ordered locus">B488_10240</name>
</gene>
<accession>L0EXC9</accession>
<dbReference type="PANTHER" id="PTHR47197">
    <property type="entry name" value="PROTEIN NIRF"/>
    <property type="match status" value="1"/>
</dbReference>
<dbReference type="Proteomes" id="UP000010799">
    <property type="component" value="Chromosome"/>
</dbReference>
<name>L0EXC9_LIBCB</name>
<keyword evidence="2" id="KW-1185">Reference proteome</keyword>
<dbReference type="HOGENOM" id="CLU_626711_0_0_5"/>
<reference evidence="1 2" key="1">
    <citation type="journal article" date="2012" name="Stand. Genomic Sci.">
        <title>Complete genome sequence of Liberibacter crescens BT-1.</title>
        <authorList>
            <person name="Leonard M.T."/>
            <person name="Fagen J.R."/>
            <person name="Davis-Richardson A.G."/>
            <person name="Davis M.J."/>
            <person name="Triplett E.W."/>
        </authorList>
    </citation>
    <scope>NUCLEOTIDE SEQUENCE [LARGE SCALE GENOMIC DNA]</scope>
    <source>
        <strain evidence="1 2">BT-1</strain>
    </source>
</reference>
<organism evidence="1 2">
    <name type="scientific">Liberibacter crescens (strain BT-1)</name>
    <dbReference type="NCBI Taxonomy" id="1215343"/>
    <lineage>
        <taxon>Bacteria</taxon>
        <taxon>Pseudomonadati</taxon>
        <taxon>Pseudomonadota</taxon>
        <taxon>Alphaproteobacteria</taxon>
        <taxon>Hyphomicrobiales</taxon>
        <taxon>Rhizobiaceae</taxon>
        <taxon>Liberibacter</taxon>
    </lineage>
</organism>
<dbReference type="AlphaFoldDB" id="L0EXC9"/>
<dbReference type="InterPro" id="IPR015943">
    <property type="entry name" value="WD40/YVTN_repeat-like_dom_sf"/>
</dbReference>
<dbReference type="STRING" id="1215343.B488_10240"/>
<dbReference type="Gene3D" id="2.130.10.10">
    <property type="entry name" value="YVTN repeat-like/Quinoprotein amine dehydrogenase"/>
    <property type="match status" value="1"/>
</dbReference>
<dbReference type="InterPro" id="IPR011048">
    <property type="entry name" value="Haem_d1_sf"/>
</dbReference>
<dbReference type="KEGG" id="lcc:B488_10240"/>
<proteinExistence type="predicted"/>
<dbReference type="PANTHER" id="PTHR47197:SF3">
    <property type="entry name" value="DIHYDRO-HEME D1 DEHYDROGENASE"/>
    <property type="match status" value="1"/>
</dbReference>
<dbReference type="eggNOG" id="COG3391">
    <property type="taxonomic scope" value="Bacteria"/>
</dbReference>
<dbReference type="EMBL" id="CP003789">
    <property type="protein sequence ID" value="AGA65016.1"/>
    <property type="molecule type" value="Genomic_DNA"/>
</dbReference>